<accession>A0A1F7SDM0</accession>
<evidence type="ECO:0000256" key="1">
    <source>
        <dbReference type="ARBA" id="ARBA00004167"/>
    </source>
</evidence>
<keyword evidence="3 6" id="KW-0812">Transmembrane</keyword>
<proteinExistence type="predicted"/>
<comment type="subcellular location">
    <subcellularLocation>
        <location evidence="1">Membrane</location>
        <topology evidence="1">Single-pass membrane protein</topology>
    </subcellularLocation>
</comment>
<evidence type="ECO:0008006" key="9">
    <source>
        <dbReference type="Google" id="ProtNLM"/>
    </source>
</evidence>
<dbReference type="SUPFAM" id="SSF54523">
    <property type="entry name" value="Pili subunits"/>
    <property type="match status" value="1"/>
</dbReference>
<dbReference type="Gene3D" id="3.30.700.10">
    <property type="entry name" value="Glycoprotein, Type 4 Pilin"/>
    <property type="match status" value="1"/>
</dbReference>
<keyword evidence="4 6" id="KW-1133">Transmembrane helix</keyword>
<evidence type="ECO:0000256" key="4">
    <source>
        <dbReference type="ARBA" id="ARBA00022989"/>
    </source>
</evidence>
<dbReference type="InterPro" id="IPR012902">
    <property type="entry name" value="N_methyl_site"/>
</dbReference>
<organism evidence="7 8">
    <name type="scientific">Candidatus Schekmanbacteria bacterium RIFCSPLOWO2_12_FULL_38_15</name>
    <dbReference type="NCBI Taxonomy" id="1817883"/>
    <lineage>
        <taxon>Bacteria</taxon>
        <taxon>Candidatus Schekmaniibacteriota</taxon>
    </lineage>
</organism>
<protein>
    <recommendedName>
        <fullName evidence="9">Dolichyl-phosphate-mannose--protein mannosyltransferase</fullName>
    </recommendedName>
</protein>
<dbReference type="PROSITE" id="PS00409">
    <property type="entry name" value="PROKAR_NTER_METHYL"/>
    <property type="match status" value="1"/>
</dbReference>
<reference evidence="7 8" key="1">
    <citation type="journal article" date="2016" name="Nat. Commun.">
        <title>Thousands of microbial genomes shed light on interconnected biogeochemical processes in an aquifer system.</title>
        <authorList>
            <person name="Anantharaman K."/>
            <person name="Brown C.T."/>
            <person name="Hug L.A."/>
            <person name="Sharon I."/>
            <person name="Castelle C.J."/>
            <person name="Probst A.J."/>
            <person name="Thomas B.C."/>
            <person name="Singh A."/>
            <person name="Wilkins M.J."/>
            <person name="Karaoz U."/>
            <person name="Brodie E.L."/>
            <person name="Williams K.H."/>
            <person name="Hubbard S.S."/>
            <person name="Banfield J.F."/>
        </authorList>
    </citation>
    <scope>NUCLEOTIDE SEQUENCE [LARGE SCALE GENOMIC DNA]</scope>
</reference>
<feature type="transmembrane region" description="Helical" evidence="6">
    <location>
        <begin position="12"/>
        <end position="35"/>
    </location>
</feature>
<dbReference type="AlphaFoldDB" id="A0A1F7SDM0"/>
<evidence type="ECO:0000313" key="8">
    <source>
        <dbReference type="Proteomes" id="UP000178082"/>
    </source>
</evidence>
<dbReference type="Proteomes" id="UP000178082">
    <property type="component" value="Unassembled WGS sequence"/>
</dbReference>
<gene>
    <name evidence="7" type="ORF">A3G31_05670</name>
</gene>
<evidence type="ECO:0000256" key="6">
    <source>
        <dbReference type="SAM" id="Phobius"/>
    </source>
</evidence>
<dbReference type="PANTHER" id="PTHR30093">
    <property type="entry name" value="GENERAL SECRETION PATHWAY PROTEIN G"/>
    <property type="match status" value="1"/>
</dbReference>
<evidence type="ECO:0000256" key="3">
    <source>
        <dbReference type="ARBA" id="ARBA00022692"/>
    </source>
</evidence>
<dbReference type="Pfam" id="PF07963">
    <property type="entry name" value="N_methyl"/>
    <property type="match status" value="1"/>
</dbReference>
<dbReference type="GO" id="GO:0016020">
    <property type="term" value="C:membrane"/>
    <property type="evidence" value="ECO:0007669"/>
    <property type="project" value="UniProtKB-SubCell"/>
</dbReference>
<evidence type="ECO:0000256" key="5">
    <source>
        <dbReference type="ARBA" id="ARBA00023136"/>
    </source>
</evidence>
<keyword evidence="5 6" id="KW-0472">Membrane</keyword>
<sequence length="151" mass="16147">MFRKMMEKKGFTLIELMIVVAIIGILAAIAIPNFLKFQAKAKQSEAKNNLSAIFTSETAYFGENNTFGNTFDLINWAPSGTTKYWYYLSATATTGSSAVTGTSMPTGVAVTATGFTAGAMGNIDTETAVLDTWTIDDAKNLSNTNNDVSQG</sequence>
<dbReference type="InterPro" id="IPR045584">
    <property type="entry name" value="Pilin-like"/>
</dbReference>
<dbReference type="NCBIfam" id="TIGR02532">
    <property type="entry name" value="IV_pilin_GFxxxE"/>
    <property type="match status" value="1"/>
</dbReference>
<dbReference type="EMBL" id="MGDI01000036">
    <property type="protein sequence ID" value="OGL51870.1"/>
    <property type="molecule type" value="Genomic_DNA"/>
</dbReference>
<evidence type="ECO:0000313" key="7">
    <source>
        <dbReference type="EMBL" id="OGL51870.1"/>
    </source>
</evidence>
<keyword evidence="2" id="KW-0488">Methylation</keyword>
<dbReference type="PANTHER" id="PTHR30093:SF44">
    <property type="entry name" value="TYPE II SECRETION SYSTEM CORE PROTEIN G"/>
    <property type="match status" value="1"/>
</dbReference>
<dbReference type="STRING" id="1817883.A3G31_05670"/>
<name>A0A1F7SDM0_9BACT</name>
<dbReference type="InterPro" id="IPR028188">
    <property type="entry name" value="Pilin_PilA"/>
</dbReference>
<evidence type="ECO:0000256" key="2">
    <source>
        <dbReference type="ARBA" id="ARBA00022481"/>
    </source>
</evidence>
<dbReference type="Pfam" id="PF14245">
    <property type="entry name" value="Pilin_PilA"/>
    <property type="match status" value="1"/>
</dbReference>
<comment type="caution">
    <text evidence="7">The sequence shown here is derived from an EMBL/GenBank/DDBJ whole genome shotgun (WGS) entry which is preliminary data.</text>
</comment>